<name>A0A8T2RWE9_CERRI</name>
<dbReference type="OMA" id="ESSEMFK"/>
<feature type="compositionally biased region" description="Low complexity" evidence="1">
    <location>
        <begin position="1"/>
        <end position="12"/>
    </location>
</feature>
<keyword evidence="3" id="KW-1185">Reference proteome</keyword>
<evidence type="ECO:0000313" key="2">
    <source>
        <dbReference type="EMBL" id="KAH7300044.1"/>
    </source>
</evidence>
<dbReference type="Proteomes" id="UP000825935">
    <property type="component" value="Chromosome 24"/>
</dbReference>
<evidence type="ECO:0000256" key="1">
    <source>
        <dbReference type="SAM" id="MobiDB-lite"/>
    </source>
</evidence>
<organism evidence="2 3">
    <name type="scientific">Ceratopteris richardii</name>
    <name type="common">Triangle waterfern</name>
    <dbReference type="NCBI Taxonomy" id="49495"/>
    <lineage>
        <taxon>Eukaryota</taxon>
        <taxon>Viridiplantae</taxon>
        <taxon>Streptophyta</taxon>
        <taxon>Embryophyta</taxon>
        <taxon>Tracheophyta</taxon>
        <taxon>Polypodiopsida</taxon>
        <taxon>Polypodiidae</taxon>
        <taxon>Polypodiales</taxon>
        <taxon>Pteridineae</taxon>
        <taxon>Pteridaceae</taxon>
        <taxon>Parkerioideae</taxon>
        <taxon>Ceratopteris</taxon>
    </lineage>
</organism>
<dbReference type="OrthoDB" id="1919921at2759"/>
<sequence>MGASSEPLSSSDSDGEESERLLSVAVDSSSVLDTAALLVQKKHKYKKIACSNDEGATTNVKFYQMRAHDILHEYVDKTYEIVPAVKGGRDEAFETEENIGFHLFKYAPSGLTEKTCQQGASVSARKRFLGNDIEESSEMFKSQVMASAVDGEAVKLAAEKSKAKAFALWMLHQAEEKESKEKEKHRVALLKSQRGEKWLPSVIRDMARDNDLDSNPSLDITRTPANVGHKAHNVCPNGDCMNQTKNSLKMFQKKNM</sequence>
<feature type="region of interest" description="Disordered" evidence="1">
    <location>
        <begin position="1"/>
        <end position="20"/>
    </location>
</feature>
<reference evidence="2" key="1">
    <citation type="submission" date="2021-08" db="EMBL/GenBank/DDBJ databases">
        <title>WGS assembly of Ceratopteris richardii.</title>
        <authorList>
            <person name="Marchant D.B."/>
            <person name="Chen G."/>
            <person name="Jenkins J."/>
            <person name="Shu S."/>
            <person name="Leebens-Mack J."/>
            <person name="Grimwood J."/>
            <person name="Schmutz J."/>
            <person name="Soltis P."/>
            <person name="Soltis D."/>
            <person name="Chen Z.-H."/>
        </authorList>
    </citation>
    <scope>NUCLEOTIDE SEQUENCE</scope>
    <source>
        <strain evidence="2">Whitten #5841</strain>
        <tissue evidence="2">Leaf</tissue>
    </source>
</reference>
<dbReference type="EMBL" id="CM035429">
    <property type="protein sequence ID" value="KAH7300044.1"/>
    <property type="molecule type" value="Genomic_DNA"/>
</dbReference>
<gene>
    <name evidence="2" type="ORF">KP509_24G042200</name>
</gene>
<dbReference type="AlphaFoldDB" id="A0A8T2RWE9"/>
<accession>A0A8T2RWE9</accession>
<dbReference type="PANTHER" id="PTHR36765">
    <property type="entry name" value="EXPRESSED PROTEIN"/>
    <property type="match status" value="1"/>
</dbReference>
<comment type="caution">
    <text evidence="2">The sequence shown here is derived from an EMBL/GenBank/DDBJ whole genome shotgun (WGS) entry which is preliminary data.</text>
</comment>
<dbReference type="PANTHER" id="PTHR36765:SF1">
    <property type="entry name" value="EXPRESSED PROTEIN"/>
    <property type="match status" value="1"/>
</dbReference>
<evidence type="ECO:0000313" key="3">
    <source>
        <dbReference type="Proteomes" id="UP000825935"/>
    </source>
</evidence>
<protein>
    <submittedName>
        <fullName evidence="2">Uncharacterized protein</fullName>
    </submittedName>
</protein>
<proteinExistence type="predicted"/>